<dbReference type="Gene3D" id="3.40.50.150">
    <property type="entry name" value="Vaccinia Virus protein VP39"/>
    <property type="match status" value="1"/>
</dbReference>
<evidence type="ECO:0000313" key="7">
    <source>
        <dbReference type="Proteomes" id="UP001276659"/>
    </source>
</evidence>
<name>A0AAD9Z7F1_9LECA</name>
<dbReference type="InterPro" id="IPR051654">
    <property type="entry name" value="Meroterpenoid_MTases"/>
</dbReference>
<evidence type="ECO:0000256" key="4">
    <source>
        <dbReference type="ARBA" id="ARBA00038314"/>
    </source>
</evidence>
<feature type="domain" description="Methyltransferase" evidence="5">
    <location>
        <begin position="88"/>
        <end position="190"/>
    </location>
</feature>
<organism evidence="6 7">
    <name type="scientific">Lepraria neglecta</name>
    <dbReference type="NCBI Taxonomy" id="209136"/>
    <lineage>
        <taxon>Eukaryota</taxon>
        <taxon>Fungi</taxon>
        <taxon>Dikarya</taxon>
        <taxon>Ascomycota</taxon>
        <taxon>Pezizomycotina</taxon>
        <taxon>Lecanoromycetes</taxon>
        <taxon>OSLEUM clade</taxon>
        <taxon>Lecanoromycetidae</taxon>
        <taxon>Lecanorales</taxon>
        <taxon>Lecanorineae</taxon>
        <taxon>Stereocaulaceae</taxon>
        <taxon>Lepraria</taxon>
    </lineage>
</organism>
<dbReference type="Proteomes" id="UP001276659">
    <property type="component" value="Unassembled WGS sequence"/>
</dbReference>
<dbReference type="InterPro" id="IPR041698">
    <property type="entry name" value="Methyltransf_25"/>
</dbReference>
<evidence type="ECO:0000259" key="5">
    <source>
        <dbReference type="Pfam" id="PF13649"/>
    </source>
</evidence>
<dbReference type="Pfam" id="PF13649">
    <property type="entry name" value="Methyltransf_25"/>
    <property type="match status" value="1"/>
</dbReference>
<keyword evidence="3" id="KW-0949">S-adenosyl-L-methionine</keyword>
<dbReference type="PANTHER" id="PTHR35897">
    <property type="entry name" value="METHYLTRANSFERASE AUSD"/>
    <property type="match status" value="1"/>
</dbReference>
<keyword evidence="7" id="KW-1185">Reference proteome</keyword>
<dbReference type="PANTHER" id="PTHR35897:SF1">
    <property type="entry name" value="METHYLTRANSFERASE AUSD"/>
    <property type="match status" value="1"/>
</dbReference>
<protein>
    <recommendedName>
        <fullName evidence="5">Methyltransferase domain-containing protein</fullName>
    </recommendedName>
</protein>
<comment type="pathway">
    <text evidence="1">Secondary metabolite biosynthesis.</text>
</comment>
<gene>
    <name evidence="6" type="ORF">OEA41_002880</name>
</gene>
<keyword evidence="2" id="KW-0808">Transferase</keyword>
<comment type="similarity">
    <text evidence="4">Belongs to the class I-like SAM-binding methyltransferase superfamily.</text>
</comment>
<accession>A0AAD9Z7F1</accession>
<evidence type="ECO:0000313" key="6">
    <source>
        <dbReference type="EMBL" id="KAK3170798.1"/>
    </source>
</evidence>
<dbReference type="SUPFAM" id="SSF53335">
    <property type="entry name" value="S-adenosyl-L-methionine-dependent methyltransferases"/>
    <property type="match status" value="1"/>
</dbReference>
<dbReference type="AlphaFoldDB" id="A0AAD9Z7F1"/>
<dbReference type="EMBL" id="JASNWA010000008">
    <property type="protein sequence ID" value="KAK3170798.1"/>
    <property type="molecule type" value="Genomic_DNA"/>
</dbReference>
<evidence type="ECO:0000256" key="3">
    <source>
        <dbReference type="ARBA" id="ARBA00022691"/>
    </source>
</evidence>
<comment type="caution">
    <text evidence="6">The sequence shown here is derived from an EMBL/GenBank/DDBJ whole genome shotgun (WGS) entry which is preliminary data.</text>
</comment>
<dbReference type="InterPro" id="IPR029063">
    <property type="entry name" value="SAM-dependent_MTases_sf"/>
</dbReference>
<dbReference type="GO" id="GO:0016740">
    <property type="term" value="F:transferase activity"/>
    <property type="evidence" value="ECO:0007669"/>
    <property type="project" value="UniProtKB-KW"/>
</dbReference>
<proteinExistence type="inferred from homology"/>
<evidence type="ECO:0000256" key="2">
    <source>
        <dbReference type="ARBA" id="ARBA00022679"/>
    </source>
</evidence>
<evidence type="ECO:0000256" key="1">
    <source>
        <dbReference type="ARBA" id="ARBA00005179"/>
    </source>
</evidence>
<sequence>MTTPDKSVAWYKEEIGEIPASGQDLLDRYSSIPAEDLAQHLFKMRDKAWNIAPYPCIGSWLFLKPSISQSPIYAEILARLQEKDQRLLDLGCCVGQDIRKLVLDGAPAEHIYGLDLKAGLMDAGYDLFRDRDSLRSTFIAADILDDSSSSSPELRELDGQIDIVFAGSFFHVFDWDAQMRISKRLARLMRSVPGSLVFGHHLGHVAPDTYPLGLGAGSVYAHDEGSLQRMWTQVGLETESKWRVEAELEGTGMRVGFTKEGKWGDPGRRYMRFVVWRE</sequence>
<reference evidence="6" key="1">
    <citation type="submission" date="2022-11" db="EMBL/GenBank/DDBJ databases">
        <title>Chromosomal genome sequence assembly and mating type (MAT) locus characterization of the leprose asexual lichenized fungus Lepraria neglecta (Nyl.) Erichsen.</title>
        <authorList>
            <person name="Allen J.L."/>
            <person name="Pfeffer B."/>
        </authorList>
    </citation>
    <scope>NUCLEOTIDE SEQUENCE</scope>
    <source>
        <strain evidence="6">Allen 5258</strain>
    </source>
</reference>